<feature type="compositionally biased region" description="Polar residues" evidence="1">
    <location>
        <begin position="20"/>
        <end position="31"/>
    </location>
</feature>
<evidence type="ECO:0000313" key="3">
    <source>
        <dbReference type="Proteomes" id="UP001430953"/>
    </source>
</evidence>
<dbReference type="Proteomes" id="UP001430953">
    <property type="component" value="Unassembled WGS sequence"/>
</dbReference>
<keyword evidence="3" id="KW-1185">Reference proteome</keyword>
<organism evidence="2 3">
    <name type="scientific">Cardiocondyla obscurior</name>
    <dbReference type="NCBI Taxonomy" id="286306"/>
    <lineage>
        <taxon>Eukaryota</taxon>
        <taxon>Metazoa</taxon>
        <taxon>Ecdysozoa</taxon>
        <taxon>Arthropoda</taxon>
        <taxon>Hexapoda</taxon>
        <taxon>Insecta</taxon>
        <taxon>Pterygota</taxon>
        <taxon>Neoptera</taxon>
        <taxon>Endopterygota</taxon>
        <taxon>Hymenoptera</taxon>
        <taxon>Apocrita</taxon>
        <taxon>Aculeata</taxon>
        <taxon>Formicoidea</taxon>
        <taxon>Formicidae</taxon>
        <taxon>Myrmicinae</taxon>
        <taxon>Cardiocondyla</taxon>
    </lineage>
</organism>
<gene>
    <name evidence="2" type="ORF">PUN28_011640</name>
</gene>
<name>A0AAW2FHD0_9HYME</name>
<accession>A0AAW2FHD0</accession>
<protein>
    <submittedName>
        <fullName evidence="2">Uncharacterized protein</fullName>
    </submittedName>
</protein>
<proteinExistence type="predicted"/>
<dbReference type="EMBL" id="JADYXP020000011">
    <property type="protein sequence ID" value="KAL0114503.1"/>
    <property type="molecule type" value="Genomic_DNA"/>
</dbReference>
<dbReference type="AlphaFoldDB" id="A0AAW2FHD0"/>
<reference evidence="2 3" key="1">
    <citation type="submission" date="2023-03" db="EMBL/GenBank/DDBJ databases">
        <title>High recombination rates correlate with genetic variation in Cardiocondyla obscurior ants.</title>
        <authorList>
            <person name="Errbii M."/>
        </authorList>
    </citation>
    <scope>NUCLEOTIDE SEQUENCE [LARGE SCALE GENOMIC DNA]</scope>
    <source>
        <strain evidence="2">Alpha-2009</strain>
        <tissue evidence="2">Whole body</tissue>
    </source>
</reference>
<comment type="caution">
    <text evidence="2">The sequence shown here is derived from an EMBL/GenBank/DDBJ whole genome shotgun (WGS) entry which is preliminary data.</text>
</comment>
<evidence type="ECO:0000256" key="1">
    <source>
        <dbReference type="SAM" id="MobiDB-lite"/>
    </source>
</evidence>
<sequence length="111" mass="12590">MTKAKGIPLASSKGWRGSKFSRTLGNPQASTGWETRRFYPLVPRVVPLRRELTYIGISREGCFKYKLYVLRVPAIPLFTVARPLDLSLMKSKDLKMPMALMLKRNDDDGTS</sequence>
<feature type="region of interest" description="Disordered" evidence="1">
    <location>
        <begin position="1"/>
        <end position="31"/>
    </location>
</feature>
<evidence type="ECO:0000313" key="2">
    <source>
        <dbReference type="EMBL" id="KAL0114503.1"/>
    </source>
</evidence>